<feature type="transmembrane region" description="Helical" evidence="5">
    <location>
        <begin position="198"/>
        <end position="214"/>
    </location>
</feature>
<keyword evidence="2 5" id="KW-0812">Transmembrane</keyword>
<organism evidence="7 8">
    <name type="scientific">Pontibacter chinhatensis</name>
    <dbReference type="NCBI Taxonomy" id="1436961"/>
    <lineage>
        <taxon>Bacteria</taxon>
        <taxon>Pseudomonadati</taxon>
        <taxon>Bacteroidota</taxon>
        <taxon>Cytophagia</taxon>
        <taxon>Cytophagales</taxon>
        <taxon>Hymenobacteraceae</taxon>
        <taxon>Pontibacter</taxon>
    </lineage>
</organism>
<feature type="transmembrane region" description="Helical" evidence="5">
    <location>
        <begin position="167"/>
        <end position="186"/>
    </location>
</feature>
<dbReference type="OrthoDB" id="1631746at2"/>
<keyword evidence="3 5" id="KW-1133">Transmembrane helix</keyword>
<feature type="transmembrane region" description="Helical" evidence="5">
    <location>
        <begin position="68"/>
        <end position="86"/>
    </location>
</feature>
<evidence type="ECO:0000313" key="8">
    <source>
        <dbReference type="Proteomes" id="UP000198724"/>
    </source>
</evidence>
<feature type="transmembrane region" description="Helical" evidence="5">
    <location>
        <begin position="243"/>
        <end position="262"/>
    </location>
</feature>
<protein>
    <submittedName>
        <fullName evidence="7">O-antigen ligase</fullName>
    </submittedName>
</protein>
<proteinExistence type="predicted"/>
<feature type="transmembrane region" description="Helical" evidence="5">
    <location>
        <begin position="407"/>
        <end position="426"/>
    </location>
</feature>
<evidence type="ECO:0000256" key="1">
    <source>
        <dbReference type="ARBA" id="ARBA00004141"/>
    </source>
</evidence>
<dbReference type="STRING" id="1436961.SAMN05421739_101465"/>
<evidence type="ECO:0000256" key="2">
    <source>
        <dbReference type="ARBA" id="ARBA00022692"/>
    </source>
</evidence>
<dbReference type="RefSeq" id="WP_092098621.1">
    <property type="nucleotide sequence ID" value="NZ_FOOT01000001.1"/>
</dbReference>
<evidence type="ECO:0000259" key="6">
    <source>
        <dbReference type="Pfam" id="PF04932"/>
    </source>
</evidence>
<feature type="transmembrane region" description="Helical" evidence="5">
    <location>
        <begin position="39"/>
        <end position="56"/>
    </location>
</feature>
<feature type="transmembrane region" description="Helical" evidence="5">
    <location>
        <begin position="220"/>
        <end position="236"/>
    </location>
</feature>
<evidence type="ECO:0000256" key="3">
    <source>
        <dbReference type="ARBA" id="ARBA00022989"/>
    </source>
</evidence>
<sequence>MKTFLTRAVPPKQDLIQKAYFISLLLLSVSIFSPKLAPTNLAVMVLGLVWVVDGKFVDKYKRLKKNPVALAFKALFVLYFIGVFYTDETQMGFKSLETKAPLLLFPLILGSASIEREYLRKTLLTFAYVCAGLSLVALIYQSFVVLEKNDFNYFFSDGLVSIMDKRAVFYAMYVVFSILILVDDLWKNLGKSSSKKKVLTISTIIFLLLFLFLLATRASLAIVLVMLVTSLVVVGIRYGKLKYALPIVAALMVFLMGLAVLFPQTVARFKSLRNISYDFTNTEGTYHFSGEDSDSKWNGVNLRLAKWVCAIDVISENPLGVGTGDVKNEMVEAYKKRNFAYAAENRFDPHNQYLDTAVAIGISGLIVLLFCYFYALFEAIRRKSWLTSMFLILVITCSITESTLSSAQGIIFISFMLFILLSRVTTRNLI</sequence>
<dbReference type="InterPro" id="IPR051533">
    <property type="entry name" value="WaaL-like"/>
</dbReference>
<feature type="transmembrane region" description="Helical" evidence="5">
    <location>
        <begin position="126"/>
        <end position="147"/>
    </location>
</feature>
<evidence type="ECO:0000256" key="4">
    <source>
        <dbReference type="ARBA" id="ARBA00023136"/>
    </source>
</evidence>
<dbReference type="PANTHER" id="PTHR37422:SF17">
    <property type="entry name" value="O-ANTIGEN LIGASE"/>
    <property type="match status" value="1"/>
</dbReference>
<dbReference type="InterPro" id="IPR007016">
    <property type="entry name" value="O-antigen_ligase-rel_domated"/>
</dbReference>
<reference evidence="8" key="1">
    <citation type="submission" date="2016-10" db="EMBL/GenBank/DDBJ databases">
        <authorList>
            <person name="Varghese N."/>
            <person name="Submissions S."/>
        </authorList>
    </citation>
    <scope>NUCLEOTIDE SEQUENCE [LARGE SCALE GENOMIC DNA]</scope>
    <source>
        <strain evidence="8">LP51</strain>
    </source>
</reference>
<accession>A0A1I2MT57</accession>
<dbReference type="PANTHER" id="PTHR37422">
    <property type="entry name" value="TEICHURONIC ACID BIOSYNTHESIS PROTEIN TUAE"/>
    <property type="match status" value="1"/>
</dbReference>
<feature type="transmembrane region" description="Helical" evidence="5">
    <location>
        <begin position="357"/>
        <end position="377"/>
    </location>
</feature>
<evidence type="ECO:0000256" key="5">
    <source>
        <dbReference type="SAM" id="Phobius"/>
    </source>
</evidence>
<dbReference type="GO" id="GO:0016874">
    <property type="term" value="F:ligase activity"/>
    <property type="evidence" value="ECO:0007669"/>
    <property type="project" value="UniProtKB-KW"/>
</dbReference>
<dbReference type="Proteomes" id="UP000198724">
    <property type="component" value="Unassembled WGS sequence"/>
</dbReference>
<name>A0A1I2MT57_9BACT</name>
<comment type="subcellular location">
    <subcellularLocation>
        <location evidence="1">Membrane</location>
        <topology evidence="1">Multi-pass membrane protein</topology>
    </subcellularLocation>
</comment>
<keyword evidence="7" id="KW-0436">Ligase</keyword>
<dbReference type="GO" id="GO:0016020">
    <property type="term" value="C:membrane"/>
    <property type="evidence" value="ECO:0007669"/>
    <property type="project" value="UniProtKB-SubCell"/>
</dbReference>
<feature type="transmembrane region" description="Helical" evidence="5">
    <location>
        <begin position="384"/>
        <end position="401"/>
    </location>
</feature>
<dbReference type="Pfam" id="PF04932">
    <property type="entry name" value="Wzy_C"/>
    <property type="match status" value="1"/>
</dbReference>
<keyword evidence="8" id="KW-1185">Reference proteome</keyword>
<gene>
    <name evidence="7" type="ORF">SAMN05421739_101465</name>
</gene>
<evidence type="ECO:0000313" key="7">
    <source>
        <dbReference type="EMBL" id="SFF94603.1"/>
    </source>
</evidence>
<dbReference type="AlphaFoldDB" id="A0A1I2MT57"/>
<feature type="domain" description="O-antigen ligase-related" evidence="6">
    <location>
        <begin position="204"/>
        <end position="369"/>
    </location>
</feature>
<keyword evidence="4 5" id="KW-0472">Membrane</keyword>
<dbReference type="EMBL" id="FOOT01000001">
    <property type="protein sequence ID" value="SFF94603.1"/>
    <property type="molecule type" value="Genomic_DNA"/>
</dbReference>